<organism evidence="2 3">
    <name type="scientific">Gordonia araii NBRC 100433</name>
    <dbReference type="NCBI Taxonomy" id="1073574"/>
    <lineage>
        <taxon>Bacteria</taxon>
        <taxon>Bacillati</taxon>
        <taxon>Actinomycetota</taxon>
        <taxon>Actinomycetes</taxon>
        <taxon>Mycobacteriales</taxon>
        <taxon>Gordoniaceae</taxon>
        <taxon>Gordonia</taxon>
    </lineage>
</organism>
<sequence length="120" mass="13326">MSFLFGVTVGSLIGYWTGLTFSGLVIGLMAAAAYVQARTRPDDPELSFWHANTQWKTPFRVLVNVLAVAALVAAFIATRDHSDLVQNSTLGFILVSYWALIYAWWRLDVQKRAPEHPVGS</sequence>
<comment type="caution">
    <text evidence="2">The sequence shown here is derived from an EMBL/GenBank/DDBJ whole genome shotgun (WGS) entry which is preliminary data.</text>
</comment>
<keyword evidence="1" id="KW-0812">Transmembrane</keyword>
<keyword evidence="1" id="KW-1133">Transmembrane helix</keyword>
<accession>G7GY81</accession>
<feature type="transmembrane region" description="Helical" evidence="1">
    <location>
        <begin position="12"/>
        <end position="37"/>
    </location>
</feature>
<feature type="transmembrane region" description="Helical" evidence="1">
    <location>
        <begin position="58"/>
        <end position="78"/>
    </location>
</feature>
<dbReference type="AlphaFoldDB" id="G7GY81"/>
<feature type="transmembrane region" description="Helical" evidence="1">
    <location>
        <begin position="84"/>
        <end position="105"/>
    </location>
</feature>
<reference evidence="2 3" key="1">
    <citation type="submission" date="2011-11" db="EMBL/GenBank/DDBJ databases">
        <title>Whole genome shotgun sequence of Gordonia araii NBRC 100433.</title>
        <authorList>
            <person name="Yoshida Y."/>
            <person name="Hosoyama A."/>
            <person name="Tsuchikane K."/>
            <person name="Katsumata H."/>
            <person name="Yamazaki S."/>
            <person name="Fujita N."/>
        </authorList>
    </citation>
    <scope>NUCLEOTIDE SEQUENCE [LARGE SCALE GENOMIC DNA]</scope>
    <source>
        <strain evidence="2 3">NBRC 100433</strain>
    </source>
</reference>
<evidence type="ECO:0000313" key="2">
    <source>
        <dbReference type="EMBL" id="GAB08556.1"/>
    </source>
</evidence>
<evidence type="ECO:0000313" key="3">
    <source>
        <dbReference type="Proteomes" id="UP000035088"/>
    </source>
</evidence>
<gene>
    <name evidence="2" type="ORF">GOARA_012_01070</name>
</gene>
<dbReference type="Proteomes" id="UP000035088">
    <property type="component" value="Unassembled WGS sequence"/>
</dbReference>
<dbReference type="RefSeq" id="WP_007320633.1">
    <property type="nucleotide sequence ID" value="NZ_BAEE01000012.1"/>
</dbReference>
<keyword evidence="3" id="KW-1185">Reference proteome</keyword>
<dbReference type="STRING" id="1073574.GOARA_012_01070"/>
<proteinExistence type="predicted"/>
<dbReference type="EMBL" id="BAEE01000012">
    <property type="protein sequence ID" value="GAB08556.1"/>
    <property type="molecule type" value="Genomic_DNA"/>
</dbReference>
<name>G7GY81_9ACTN</name>
<evidence type="ECO:0000256" key="1">
    <source>
        <dbReference type="SAM" id="Phobius"/>
    </source>
</evidence>
<protein>
    <submittedName>
        <fullName evidence="2">Uncharacterized protein</fullName>
    </submittedName>
</protein>
<keyword evidence="1" id="KW-0472">Membrane</keyword>